<keyword evidence="1" id="KW-0812">Transmembrane</keyword>
<organism evidence="2 3">
    <name type="scientific">Heliorestis convoluta</name>
    <dbReference type="NCBI Taxonomy" id="356322"/>
    <lineage>
        <taxon>Bacteria</taxon>
        <taxon>Bacillati</taxon>
        <taxon>Bacillota</taxon>
        <taxon>Clostridia</taxon>
        <taxon>Eubacteriales</taxon>
        <taxon>Heliobacteriaceae</taxon>
        <taxon>Heliorestis</taxon>
    </lineage>
</organism>
<evidence type="ECO:0000256" key="1">
    <source>
        <dbReference type="SAM" id="Phobius"/>
    </source>
</evidence>
<evidence type="ECO:0000313" key="2">
    <source>
        <dbReference type="EMBL" id="QGZ00953.1"/>
    </source>
</evidence>
<dbReference type="AlphaFoldDB" id="A0A6B9IBH0"/>
<evidence type="ECO:0000313" key="3">
    <source>
        <dbReference type="Proteomes" id="UP000366051"/>
    </source>
</evidence>
<keyword evidence="1" id="KW-1133">Transmembrane helix</keyword>
<accession>A0A6B9IBH0</accession>
<dbReference type="EMBL" id="CP045875">
    <property type="protein sequence ID" value="QGZ00953.1"/>
    <property type="molecule type" value="Genomic_DNA"/>
</dbReference>
<keyword evidence="3" id="KW-1185">Reference proteome</keyword>
<reference evidence="3" key="1">
    <citation type="submission" date="2019-11" db="EMBL/GenBank/DDBJ databases">
        <title>Genome sequence of Heliorestis convoluta strain HH, an alkaliphilic and minimalistic phototrophic bacterium from a soda lake in Egypt.</title>
        <authorList>
            <person name="Dewey E.D."/>
            <person name="Stokes L.M."/>
            <person name="Burchell B.M."/>
            <person name="Shaffer K.N."/>
            <person name="Huntington A.M."/>
            <person name="Baker J.M."/>
            <person name="Nadendla S."/>
            <person name="Giglio M.G."/>
            <person name="Touchman J.W."/>
            <person name="Blankenship R.E."/>
            <person name="Madigan M.T."/>
            <person name="Sattley W.M."/>
        </authorList>
    </citation>
    <scope>NUCLEOTIDE SEQUENCE [LARGE SCALE GENOMIC DNA]</scope>
    <source>
        <strain evidence="3">HH</strain>
    </source>
</reference>
<proteinExistence type="predicted"/>
<feature type="transmembrane region" description="Helical" evidence="1">
    <location>
        <begin position="6"/>
        <end position="28"/>
    </location>
</feature>
<protein>
    <submittedName>
        <fullName evidence="2">Chain B reaction center subunit PshX</fullName>
    </submittedName>
</protein>
<name>A0A6B9IBH0_9FIRM</name>
<gene>
    <name evidence="2" type="primary">pshX</name>
    <name evidence="2" type="ORF">FTV88_3387</name>
</gene>
<sequence length="31" mass="3735">MEMYSPIWNVAHVLALMLLLLHIPYYFVLKD</sequence>
<dbReference type="Proteomes" id="UP000366051">
    <property type="component" value="Chromosome"/>
</dbReference>
<keyword evidence="1" id="KW-0472">Membrane</keyword>